<reference evidence="3 4" key="1">
    <citation type="journal article" date="2018" name="Sci. Rep.">
        <title>Genome sequence of the cauliflower mushroom Sparassis crispa (Hanabiratake) and its association with beneficial usage.</title>
        <authorList>
            <person name="Kiyama R."/>
            <person name="Furutani Y."/>
            <person name="Kawaguchi K."/>
            <person name="Nakanishi T."/>
        </authorList>
    </citation>
    <scope>NUCLEOTIDE SEQUENCE [LARGE SCALE GENOMIC DNA]</scope>
</reference>
<feature type="compositionally biased region" description="Basic residues" evidence="1">
    <location>
        <begin position="194"/>
        <end position="204"/>
    </location>
</feature>
<keyword evidence="2" id="KW-0472">Membrane</keyword>
<dbReference type="GeneID" id="38785488"/>
<gene>
    <name evidence="3" type="ORF">SCP_1303880</name>
</gene>
<evidence type="ECO:0000256" key="1">
    <source>
        <dbReference type="SAM" id="MobiDB-lite"/>
    </source>
</evidence>
<feature type="transmembrane region" description="Helical" evidence="2">
    <location>
        <begin position="54"/>
        <end position="76"/>
    </location>
</feature>
<accession>A0A401H2B2</accession>
<dbReference type="AlphaFoldDB" id="A0A401H2B2"/>
<keyword evidence="2" id="KW-1133">Transmembrane helix</keyword>
<protein>
    <submittedName>
        <fullName evidence="3">Uncharacterized protein</fullName>
    </submittedName>
</protein>
<evidence type="ECO:0000256" key="2">
    <source>
        <dbReference type="SAM" id="Phobius"/>
    </source>
</evidence>
<evidence type="ECO:0000313" key="3">
    <source>
        <dbReference type="EMBL" id="GBE88571.1"/>
    </source>
</evidence>
<name>A0A401H2B2_9APHY</name>
<dbReference type="RefSeq" id="XP_027619484.1">
    <property type="nucleotide sequence ID" value="XM_027763683.1"/>
</dbReference>
<evidence type="ECO:0000313" key="4">
    <source>
        <dbReference type="Proteomes" id="UP000287166"/>
    </source>
</evidence>
<comment type="caution">
    <text evidence="3">The sequence shown here is derived from an EMBL/GenBank/DDBJ whole genome shotgun (WGS) entry which is preliminary data.</text>
</comment>
<proteinExistence type="predicted"/>
<dbReference type="InParanoid" id="A0A401H2B2"/>
<feature type="transmembrane region" description="Helical" evidence="2">
    <location>
        <begin position="82"/>
        <end position="111"/>
    </location>
</feature>
<sequence length="427" mass="47700">MSFMILNPLQYDDDGSLLPRLGLPDWLAGVLNVDMPKSAVYVEETEDIDAAAMFIILVVLVVLVAVLFSVVVTVFVPVLVSIVILVVVSVVVSVLVPVVLVLIKFIFAIAVETTSGPSRSRRKREASSFESPSVDDESSTSEESEAGPSRPRKYRRKQEDDDDDFIPNWESLGPVAGPSRLAGSTAPRCTTSTRGRRRARRAQTMKRAAVPTSTPEEDEDLREETIGGSVQVWYCLYHDCDWVWRSDGKQHEADRMRHMVTHWLAHERCLRLSRERDTVASRVFINSSSNHDVCISATVSVFIIVLERASSILGRRTPFIQPPVGGRPLSWDGRLVYTTSWEVGDRLGDEDLVQFHRVAIGCGRLLRGTRKMILEVTGLHGHVFRHFVGRARGKFVGRSSCYPPPRRWKLSVCVCPLAKTPQSLSFS</sequence>
<feature type="compositionally biased region" description="Acidic residues" evidence="1">
    <location>
        <begin position="133"/>
        <end position="145"/>
    </location>
</feature>
<keyword evidence="4" id="KW-1185">Reference proteome</keyword>
<organism evidence="3 4">
    <name type="scientific">Sparassis crispa</name>
    <dbReference type="NCBI Taxonomy" id="139825"/>
    <lineage>
        <taxon>Eukaryota</taxon>
        <taxon>Fungi</taxon>
        <taxon>Dikarya</taxon>
        <taxon>Basidiomycota</taxon>
        <taxon>Agaricomycotina</taxon>
        <taxon>Agaricomycetes</taxon>
        <taxon>Polyporales</taxon>
        <taxon>Sparassidaceae</taxon>
        <taxon>Sparassis</taxon>
    </lineage>
</organism>
<feature type="region of interest" description="Disordered" evidence="1">
    <location>
        <begin position="118"/>
        <end position="223"/>
    </location>
</feature>
<dbReference type="Proteomes" id="UP000287166">
    <property type="component" value="Unassembled WGS sequence"/>
</dbReference>
<keyword evidence="2" id="KW-0812">Transmembrane</keyword>
<dbReference type="EMBL" id="BFAD01000013">
    <property type="protein sequence ID" value="GBE88571.1"/>
    <property type="molecule type" value="Genomic_DNA"/>
</dbReference>